<comment type="caution">
    <text evidence="1">The sequence shown here is derived from an EMBL/GenBank/DDBJ whole genome shotgun (WGS) entry which is preliminary data.</text>
</comment>
<sequence>MTFILALFALSAHAAPMMVDQPLPAVVTAAMSLADVHPLPHGTLSWTGGVVGAVVFDDAIPNCAIYTYQRGLLNSAFENAPCKFRGMPKMMRDRKGELPDIVYELEVFLPNRGAMVNQMVAFYYDAEKDAFCESQSLAYWYQSGNRNLNPDLQDGQCVVGARSSGT</sequence>
<proteinExistence type="predicted"/>
<keyword evidence="2" id="KW-1185">Reference proteome</keyword>
<evidence type="ECO:0008006" key="3">
    <source>
        <dbReference type="Google" id="ProtNLM"/>
    </source>
</evidence>
<evidence type="ECO:0000313" key="1">
    <source>
        <dbReference type="EMBL" id="MDI2592781.1"/>
    </source>
</evidence>
<dbReference type="RefSeq" id="WP_282316057.1">
    <property type="nucleotide sequence ID" value="NZ_JARBWL010000002.1"/>
</dbReference>
<accession>A0ABT6QPF2</accession>
<gene>
    <name evidence="1" type="ORF">POF45_15310</name>
</gene>
<evidence type="ECO:0000313" key="2">
    <source>
        <dbReference type="Proteomes" id="UP001159100"/>
    </source>
</evidence>
<reference evidence="1 2" key="1">
    <citation type="submission" date="2023-02" db="EMBL/GenBank/DDBJ databases">
        <title>Pseudomonas chrutzelriedensis sp. nov., a potently antifungal strain isolated from moss.</title>
        <authorList>
            <person name="Schnyder A."/>
            <person name="Kalawong R."/>
            <person name="Eberl L."/>
            <person name="Agnoli K."/>
        </authorList>
    </citation>
    <scope>NUCLEOTIDE SEQUENCE [LARGE SCALE GENOMIC DNA]</scope>
    <source>
        <strain evidence="1 2">681</strain>
    </source>
</reference>
<protein>
    <recommendedName>
        <fullName evidence="3">DUF3757 domain-containing protein</fullName>
    </recommendedName>
</protein>
<dbReference type="EMBL" id="JARBWL010000002">
    <property type="protein sequence ID" value="MDI2592781.1"/>
    <property type="molecule type" value="Genomic_DNA"/>
</dbReference>
<dbReference type="Proteomes" id="UP001159100">
    <property type="component" value="Unassembled WGS sequence"/>
</dbReference>
<organism evidence="1 2">
    <name type="scientific">Pseudomonas fungipugnans</name>
    <dbReference type="NCBI Taxonomy" id="3024217"/>
    <lineage>
        <taxon>Bacteria</taxon>
        <taxon>Pseudomonadati</taxon>
        <taxon>Pseudomonadota</taxon>
        <taxon>Gammaproteobacteria</taxon>
        <taxon>Pseudomonadales</taxon>
        <taxon>Pseudomonadaceae</taxon>
        <taxon>Pseudomonas</taxon>
    </lineage>
</organism>
<name>A0ABT6QPF2_9PSED</name>